<dbReference type="InterPro" id="IPR001356">
    <property type="entry name" value="HD"/>
</dbReference>
<evidence type="ECO:0000259" key="8">
    <source>
        <dbReference type="PROSITE" id="PS50071"/>
    </source>
</evidence>
<accession>A0A4X1UQU9</accession>
<dbReference type="PROSITE" id="PS00027">
    <property type="entry name" value="HOMEOBOX_1"/>
    <property type="match status" value="1"/>
</dbReference>
<dbReference type="PRINTS" id="PR00031">
    <property type="entry name" value="HTHREPRESSR"/>
</dbReference>
<keyword evidence="3 5" id="KW-0371">Homeobox</keyword>
<evidence type="ECO:0000256" key="2">
    <source>
        <dbReference type="ARBA" id="ARBA00023125"/>
    </source>
</evidence>
<name>A0A4X1UQU9_PIG</name>
<dbReference type="GO" id="GO:0005634">
    <property type="term" value="C:nucleus"/>
    <property type="evidence" value="ECO:0007669"/>
    <property type="project" value="UniProtKB-SubCell"/>
</dbReference>
<evidence type="ECO:0000256" key="3">
    <source>
        <dbReference type="ARBA" id="ARBA00023155"/>
    </source>
</evidence>
<gene>
    <name evidence="9" type="primary">DLX4</name>
</gene>
<reference evidence="9" key="2">
    <citation type="submission" date="2025-08" db="UniProtKB">
        <authorList>
            <consortium name="Ensembl"/>
        </authorList>
    </citation>
    <scope>IDENTIFICATION</scope>
</reference>
<evidence type="ECO:0000313" key="9">
    <source>
        <dbReference type="Ensembl" id="ENSSSCP00070031793.1"/>
    </source>
</evidence>
<dbReference type="GO" id="GO:0003677">
    <property type="term" value="F:DNA binding"/>
    <property type="evidence" value="ECO:0007669"/>
    <property type="project" value="UniProtKB-UniRule"/>
</dbReference>
<dbReference type="FunFam" id="1.10.10.60:FF:000295">
    <property type="entry name" value="Distal-less homeobox 4"/>
    <property type="match status" value="1"/>
</dbReference>
<dbReference type="Ensembl" id="ENSSSCT00070038004.1">
    <property type="protein sequence ID" value="ENSSSCP00070031793.1"/>
    <property type="gene ID" value="ENSSSCG00070019242.1"/>
</dbReference>
<reference evidence="9 10" key="1">
    <citation type="submission" date="2017-08" db="EMBL/GenBank/DDBJ databases">
        <title>USMARCv1.0.</title>
        <authorList>
            <person name="Hannum G.I."/>
            <person name="Koren S."/>
            <person name="Schroeder S.G."/>
            <person name="Chin S.C."/>
            <person name="Nonneman D.J."/>
            <person name="Becker S.A."/>
            <person name="Rosen B.D."/>
            <person name="Bickhart D.M."/>
            <person name="Putnam N.H."/>
            <person name="Green R.E."/>
            <person name="Tuggle C.K."/>
            <person name="Liu H."/>
            <person name="Rohrer G.A."/>
            <person name="Warr A."/>
            <person name="Hall R."/>
            <person name="Kim K."/>
            <person name="Hume D.A."/>
            <person name="Talbot R."/>
            <person name="Chow W."/>
            <person name="Howe K."/>
            <person name="Schwartz A.S."/>
            <person name="Watson M."/>
            <person name="Archibald A.L."/>
            <person name="Phillippy A.M."/>
            <person name="Smith T.P.L."/>
        </authorList>
    </citation>
    <scope>NUCLEOTIDE SEQUENCE [LARGE SCALE GENOMIC DNA]</scope>
</reference>
<sequence length="263" mass="28412">RPRLRKERVGGGSGLRAGPWPRPFGPGPGCNDLFALPHPGPDASKAIFPDIAPVPSVVAAYQVGLSPATAAASDLPYSGPYGHLLSYSYAGPATPGDSYLPCQQPAASSQQSQEQEADSEKPLLSLEPSEGRSQAPTKKLRKPRTIYSNLQLQHLNQRFQHTQYLALPERAQLAAQLGLTQTQVKIWFQNKRSKYKKLLKQNSGGQEGDFPRRSPSLSPCSPPLAALWDLPKAGALPTGGYGNSFGAWYQHHSPDVLAPPQMM</sequence>
<dbReference type="PRINTS" id="PR00024">
    <property type="entry name" value="HOMEOBOX"/>
</dbReference>
<feature type="domain" description="Homeobox" evidence="8">
    <location>
        <begin position="138"/>
        <end position="198"/>
    </location>
</feature>
<feature type="region of interest" description="Disordered" evidence="7">
    <location>
        <begin position="1"/>
        <end position="27"/>
    </location>
</feature>
<dbReference type="CDD" id="cd00086">
    <property type="entry name" value="homeodomain"/>
    <property type="match status" value="1"/>
</dbReference>
<dbReference type="SUPFAM" id="SSF46689">
    <property type="entry name" value="Homeodomain-like"/>
    <property type="match status" value="1"/>
</dbReference>
<dbReference type="PROSITE" id="PS50071">
    <property type="entry name" value="HOMEOBOX_2"/>
    <property type="match status" value="1"/>
</dbReference>
<dbReference type="InterPro" id="IPR000047">
    <property type="entry name" value="HTH_motif"/>
</dbReference>
<organism evidence="9 10">
    <name type="scientific">Sus scrofa</name>
    <name type="common">Pig</name>
    <dbReference type="NCBI Taxonomy" id="9823"/>
    <lineage>
        <taxon>Eukaryota</taxon>
        <taxon>Metazoa</taxon>
        <taxon>Chordata</taxon>
        <taxon>Craniata</taxon>
        <taxon>Vertebrata</taxon>
        <taxon>Euteleostomi</taxon>
        <taxon>Mammalia</taxon>
        <taxon>Eutheria</taxon>
        <taxon>Laurasiatheria</taxon>
        <taxon>Artiodactyla</taxon>
        <taxon>Suina</taxon>
        <taxon>Suidae</taxon>
        <taxon>Sus</taxon>
    </lineage>
</organism>
<evidence type="ECO:0000313" key="10">
    <source>
        <dbReference type="Proteomes" id="UP000314985"/>
    </source>
</evidence>
<comment type="subcellular location">
    <subcellularLocation>
        <location evidence="5 6">Nucleus</location>
    </subcellularLocation>
</comment>
<dbReference type="Pfam" id="PF00046">
    <property type="entry name" value="Homeodomain"/>
    <property type="match status" value="1"/>
</dbReference>
<dbReference type="InterPro" id="IPR017970">
    <property type="entry name" value="Homeobox_CS"/>
</dbReference>
<dbReference type="InterPro" id="IPR050460">
    <property type="entry name" value="Distal-less_Homeobox_TF"/>
</dbReference>
<feature type="DNA-binding region" description="Homeobox" evidence="5">
    <location>
        <begin position="140"/>
        <end position="199"/>
    </location>
</feature>
<keyword evidence="2 5" id="KW-0238">DNA-binding</keyword>
<feature type="region of interest" description="Disordered" evidence="7">
    <location>
        <begin position="98"/>
        <end position="143"/>
    </location>
</feature>
<dbReference type="InterPro" id="IPR009057">
    <property type="entry name" value="Homeodomain-like_sf"/>
</dbReference>
<dbReference type="GO" id="GO:0000981">
    <property type="term" value="F:DNA-binding transcription factor activity, RNA polymerase II-specific"/>
    <property type="evidence" value="ECO:0007669"/>
    <property type="project" value="InterPro"/>
</dbReference>
<feature type="compositionally biased region" description="Low complexity" evidence="7">
    <location>
        <begin position="103"/>
        <end position="114"/>
    </location>
</feature>
<evidence type="ECO:0000256" key="4">
    <source>
        <dbReference type="ARBA" id="ARBA00023242"/>
    </source>
</evidence>
<evidence type="ECO:0000256" key="7">
    <source>
        <dbReference type="SAM" id="MobiDB-lite"/>
    </source>
</evidence>
<dbReference type="PANTHER" id="PTHR24327">
    <property type="entry name" value="HOMEOBOX PROTEIN"/>
    <property type="match status" value="1"/>
</dbReference>
<dbReference type="AlphaFoldDB" id="A0A4X1UQU9"/>
<dbReference type="InterPro" id="IPR020479">
    <property type="entry name" value="HD_metazoa"/>
</dbReference>
<evidence type="ECO:0000256" key="5">
    <source>
        <dbReference type="PROSITE-ProRule" id="PRU00108"/>
    </source>
</evidence>
<dbReference type="PANTHER" id="PTHR24327:SF21">
    <property type="entry name" value="HOMEOBOX PROTEIN DLX-4"/>
    <property type="match status" value="1"/>
</dbReference>
<dbReference type="Gene3D" id="1.10.10.60">
    <property type="entry name" value="Homeodomain-like"/>
    <property type="match status" value="1"/>
</dbReference>
<dbReference type="Proteomes" id="UP000314985">
    <property type="component" value="Chromosome 12"/>
</dbReference>
<protein>
    <submittedName>
        <fullName evidence="9">Distal-less homeobox 4</fullName>
    </submittedName>
</protein>
<evidence type="ECO:0000256" key="1">
    <source>
        <dbReference type="ARBA" id="ARBA00007916"/>
    </source>
</evidence>
<comment type="similarity">
    <text evidence="1">Belongs to the distal-less homeobox family.</text>
</comment>
<dbReference type="SMART" id="SM00389">
    <property type="entry name" value="HOX"/>
    <property type="match status" value="1"/>
</dbReference>
<evidence type="ECO:0000256" key="6">
    <source>
        <dbReference type="RuleBase" id="RU000682"/>
    </source>
</evidence>
<keyword evidence="4 5" id="KW-0539">Nucleus</keyword>
<proteinExistence type="inferred from homology"/>